<dbReference type="AlphaFoldDB" id="A0A8K0X8L3"/>
<evidence type="ECO:0000313" key="3">
    <source>
        <dbReference type="Proteomes" id="UP000813385"/>
    </source>
</evidence>
<reference evidence="2" key="1">
    <citation type="journal article" date="2021" name="Nat. Commun.">
        <title>Genetic determinants of endophytism in the Arabidopsis root mycobiome.</title>
        <authorList>
            <person name="Mesny F."/>
            <person name="Miyauchi S."/>
            <person name="Thiergart T."/>
            <person name="Pickel B."/>
            <person name="Atanasova L."/>
            <person name="Karlsson M."/>
            <person name="Huettel B."/>
            <person name="Barry K.W."/>
            <person name="Haridas S."/>
            <person name="Chen C."/>
            <person name="Bauer D."/>
            <person name="Andreopoulos W."/>
            <person name="Pangilinan J."/>
            <person name="LaButti K."/>
            <person name="Riley R."/>
            <person name="Lipzen A."/>
            <person name="Clum A."/>
            <person name="Drula E."/>
            <person name="Henrissat B."/>
            <person name="Kohler A."/>
            <person name="Grigoriev I.V."/>
            <person name="Martin F.M."/>
            <person name="Hacquard S."/>
        </authorList>
    </citation>
    <scope>NUCLEOTIDE SEQUENCE</scope>
    <source>
        <strain evidence="2">MPI-CAGE-AT-0016</strain>
    </source>
</reference>
<evidence type="ECO:0000313" key="2">
    <source>
        <dbReference type="EMBL" id="KAH7374688.1"/>
    </source>
</evidence>
<dbReference type="Proteomes" id="UP000813385">
    <property type="component" value="Unassembled WGS sequence"/>
</dbReference>
<feature type="compositionally biased region" description="Basic and acidic residues" evidence="1">
    <location>
        <begin position="77"/>
        <end position="86"/>
    </location>
</feature>
<dbReference type="EMBL" id="JAGPXD010000001">
    <property type="protein sequence ID" value="KAH7374688.1"/>
    <property type="molecule type" value="Genomic_DNA"/>
</dbReference>
<feature type="region of interest" description="Disordered" evidence="1">
    <location>
        <begin position="240"/>
        <end position="262"/>
    </location>
</feature>
<comment type="caution">
    <text evidence="2">The sequence shown here is derived from an EMBL/GenBank/DDBJ whole genome shotgun (WGS) entry which is preliminary data.</text>
</comment>
<evidence type="ECO:0000256" key="1">
    <source>
        <dbReference type="SAM" id="MobiDB-lite"/>
    </source>
</evidence>
<organism evidence="2 3">
    <name type="scientific">Plectosphaerella cucumerina</name>
    <dbReference type="NCBI Taxonomy" id="40658"/>
    <lineage>
        <taxon>Eukaryota</taxon>
        <taxon>Fungi</taxon>
        <taxon>Dikarya</taxon>
        <taxon>Ascomycota</taxon>
        <taxon>Pezizomycotina</taxon>
        <taxon>Sordariomycetes</taxon>
        <taxon>Hypocreomycetidae</taxon>
        <taxon>Glomerellales</taxon>
        <taxon>Plectosphaerellaceae</taxon>
        <taxon>Plectosphaerella</taxon>
    </lineage>
</organism>
<proteinExistence type="predicted"/>
<gene>
    <name evidence="2" type="ORF">B0T11DRAFT_2651</name>
</gene>
<keyword evidence="3" id="KW-1185">Reference proteome</keyword>
<feature type="compositionally biased region" description="Basic and acidic residues" evidence="1">
    <location>
        <begin position="20"/>
        <end position="43"/>
    </location>
</feature>
<name>A0A8K0X8L3_9PEZI</name>
<feature type="region of interest" description="Disordered" evidence="1">
    <location>
        <begin position="1"/>
        <end position="99"/>
    </location>
</feature>
<feature type="compositionally biased region" description="Polar residues" evidence="1">
    <location>
        <begin position="8"/>
        <end position="17"/>
    </location>
</feature>
<protein>
    <submittedName>
        <fullName evidence="2">Uncharacterized protein</fullName>
    </submittedName>
</protein>
<accession>A0A8K0X8L3</accession>
<sequence>MASRRHGINSNAGAEQSESPDDRQTDRQTDGLGTADDRRRSKPDLGCSGGGFIASARRRRGKGHDSRPGAQARQGKARADRRRDRGNCPLTGSSSWAGRLGVGGAGREAPGAAASALLVHAVLARLASISSKHHTHWTAPIARLHPPTSVAPGRTLAALPDCNLPCLPCPRTRGDPLNQTRLETQLLQSSLFLHFSLPSRPSLFPLSLFPFLPLPRVLSVASPHHPSFLRRRFFSPCREEKRLPGPRSPSRSLAHPPPAETPCTCVWSEPELW</sequence>